<feature type="domain" description="NAD-dependent epimerase/dehydratase" evidence="14">
    <location>
        <begin position="6"/>
        <end position="246"/>
    </location>
</feature>
<evidence type="ECO:0000256" key="2">
    <source>
        <dbReference type="ARBA" id="ARBA00004323"/>
    </source>
</evidence>
<accession>A0A5C4MRK8</accession>
<dbReference type="EMBL" id="VDFR01000057">
    <property type="protein sequence ID" value="TNC46410.1"/>
    <property type="molecule type" value="Genomic_DNA"/>
</dbReference>
<evidence type="ECO:0000256" key="3">
    <source>
        <dbReference type="ARBA" id="ARBA00022692"/>
    </source>
</evidence>
<evidence type="ECO:0000256" key="4">
    <source>
        <dbReference type="ARBA" id="ARBA00022793"/>
    </source>
</evidence>
<dbReference type="GO" id="GO:0005737">
    <property type="term" value="C:cytoplasm"/>
    <property type="evidence" value="ECO:0007669"/>
    <property type="project" value="TreeGrafter"/>
</dbReference>
<dbReference type="InterPro" id="IPR044516">
    <property type="entry name" value="UXS-like"/>
</dbReference>
<dbReference type="PANTHER" id="PTHR43078:SF6">
    <property type="entry name" value="UDP-GLUCURONIC ACID DECARBOXYLASE 1"/>
    <property type="match status" value="1"/>
</dbReference>
<evidence type="ECO:0000256" key="9">
    <source>
        <dbReference type="ARBA" id="ARBA00023136"/>
    </source>
</evidence>
<feature type="region of interest" description="Disordered" evidence="13">
    <location>
        <begin position="319"/>
        <end position="354"/>
    </location>
</feature>
<keyword evidence="4" id="KW-0210">Decarboxylase</keyword>
<dbReference type="Gene3D" id="3.40.50.720">
    <property type="entry name" value="NAD(P)-binding Rossmann-like Domain"/>
    <property type="match status" value="1"/>
</dbReference>
<dbReference type="GO" id="GO:0048040">
    <property type="term" value="F:UDP-glucuronate decarboxylase activity"/>
    <property type="evidence" value="ECO:0007669"/>
    <property type="project" value="TreeGrafter"/>
</dbReference>
<evidence type="ECO:0000256" key="11">
    <source>
        <dbReference type="ARBA" id="ARBA00023239"/>
    </source>
</evidence>
<evidence type="ECO:0000256" key="1">
    <source>
        <dbReference type="ARBA" id="ARBA00001911"/>
    </source>
</evidence>
<dbReference type="Proteomes" id="UP000306740">
    <property type="component" value="Unassembled WGS sequence"/>
</dbReference>
<evidence type="ECO:0000256" key="5">
    <source>
        <dbReference type="ARBA" id="ARBA00022968"/>
    </source>
</evidence>
<keyword evidence="11" id="KW-0456">Lyase</keyword>
<keyword evidence="5" id="KW-0735">Signal-anchor</keyword>
<proteinExistence type="predicted"/>
<dbReference type="EMBL" id="VDFR01000132">
    <property type="protein sequence ID" value="TNC36600.1"/>
    <property type="molecule type" value="Genomic_DNA"/>
</dbReference>
<dbReference type="FunFam" id="3.40.50.720:FF:000065">
    <property type="entry name" value="UDP-glucuronic acid decarboxylase 1"/>
    <property type="match status" value="1"/>
</dbReference>
<dbReference type="GO" id="GO:0033320">
    <property type="term" value="P:UDP-D-xylose biosynthetic process"/>
    <property type="evidence" value="ECO:0007669"/>
    <property type="project" value="UniProtKB-UniPathway"/>
</dbReference>
<dbReference type="InterPro" id="IPR036291">
    <property type="entry name" value="NAD(P)-bd_dom_sf"/>
</dbReference>
<evidence type="ECO:0000313" key="16">
    <source>
        <dbReference type="EMBL" id="TNC46410.1"/>
    </source>
</evidence>
<keyword evidence="6" id="KW-1133">Transmembrane helix</keyword>
<sequence>MDGAHVVVTGGAGFLGSALCEELLSAGAFVTCVDDESTGLLANLARVRSDPRLRVLTADVAELDAYRSRVERDGVDVVMHLAAIASPVSYLRMPLHTLRGGSTGTLRALDLAADHGARFVLASTSEVYGDAEVSPQPEAYWGRVNPIGPRAVYDESKRFAEAAAFGYRRARELDVGVVRIFNTYGPRMRIDDGRVIPTFLAQAFRGEPLTVQGDGRQTRSFCYVDDTVRALVVMALSDEPGPVNVGNPHEITMLELADAVLSVTGSSSPVRHLPLPQDDPVRRCPDVTRAREVLGWAPRVGLDEGLRQTAAWVRSRLDGQVTEARPVPSMPAPRRPTTAGQPVRRLLPSPPPDV</sequence>
<dbReference type="InterPro" id="IPR001509">
    <property type="entry name" value="Epimerase_deHydtase"/>
</dbReference>
<comment type="cofactor">
    <cofactor evidence="1">
        <name>NAD(+)</name>
        <dbReference type="ChEBI" id="CHEBI:57540"/>
    </cofactor>
</comment>
<keyword evidence="10" id="KW-0325">Glycoprotein</keyword>
<evidence type="ECO:0000256" key="7">
    <source>
        <dbReference type="ARBA" id="ARBA00023027"/>
    </source>
</evidence>
<gene>
    <name evidence="16" type="ORF">FHE65_13050</name>
    <name evidence="15" type="ORF">FHE65_25865</name>
</gene>
<dbReference type="OrthoDB" id="9801785at2"/>
<dbReference type="GO" id="GO:0070403">
    <property type="term" value="F:NAD+ binding"/>
    <property type="evidence" value="ECO:0007669"/>
    <property type="project" value="InterPro"/>
</dbReference>
<evidence type="ECO:0000256" key="13">
    <source>
        <dbReference type="SAM" id="MobiDB-lite"/>
    </source>
</evidence>
<dbReference type="SUPFAM" id="SSF51735">
    <property type="entry name" value="NAD(P)-binding Rossmann-fold domains"/>
    <property type="match status" value="1"/>
</dbReference>
<dbReference type="UniPathway" id="UPA00796">
    <property type="reaction ID" value="UER00771"/>
</dbReference>
<reference evidence="16 17" key="1">
    <citation type="submission" date="2019-05" db="EMBL/GenBank/DDBJ databases">
        <title>Mumia sp. nov., isolated from the intestinal contents of plateau pika (Ochotona curzoniae) in the Qinghai-Tibet plateau of China.</title>
        <authorList>
            <person name="Tian Z."/>
        </authorList>
    </citation>
    <scope>NUCLEOTIDE SEQUENCE [LARGE SCALE GENOMIC DNA]</scope>
    <source>
        <strain evidence="17">527</strain>
        <strain evidence="16">Z527</strain>
    </source>
</reference>
<dbReference type="Pfam" id="PF01370">
    <property type="entry name" value="Epimerase"/>
    <property type="match status" value="1"/>
</dbReference>
<keyword evidence="9" id="KW-0472">Membrane</keyword>
<name>A0A5C4MRK8_9ACTN</name>
<keyword evidence="8" id="KW-0333">Golgi apparatus</keyword>
<keyword evidence="7" id="KW-0520">NAD</keyword>
<evidence type="ECO:0000256" key="12">
    <source>
        <dbReference type="ARBA" id="ARBA00037859"/>
    </source>
</evidence>
<evidence type="ECO:0000259" key="14">
    <source>
        <dbReference type="Pfam" id="PF01370"/>
    </source>
</evidence>
<organism evidence="16 17">
    <name type="scientific">Mumia zhuanghuii</name>
    <dbReference type="NCBI Taxonomy" id="2585211"/>
    <lineage>
        <taxon>Bacteria</taxon>
        <taxon>Bacillati</taxon>
        <taxon>Actinomycetota</taxon>
        <taxon>Actinomycetes</taxon>
        <taxon>Propionibacteriales</taxon>
        <taxon>Nocardioidaceae</taxon>
        <taxon>Mumia</taxon>
    </lineage>
</organism>
<evidence type="ECO:0000256" key="6">
    <source>
        <dbReference type="ARBA" id="ARBA00022989"/>
    </source>
</evidence>
<dbReference type="GO" id="GO:0042732">
    <property type="term" value="P:D-xylose metabolic process"/>
    <property type="evidence" value="ECO:0007669"/>
    <property type="project" value="InterPro"/>
</dbReference>
<evidence type="ECO:0000256" key="8">
    <source>
        <dbReference type="ARBA" id="ARBA00023034"/>
    </source>
</evidence>
<dbReference type="PANTHER" id="PTHR43078">
    <property type="entry name" value="UDP-GLUCURONIC ACID DECARBOXYLASE-RELATED"/>
    <property type="match status" value="1"/>
</dbReference>
<comment type="caution">
    <text evidence="16">The sequence shown here is derived from an EMBL/GenBank/DDBJ whole genome shotgun (WGS) entry which is preliminary data.</text>
</comment>
<evidence type="ECO:0000313" key="15">
    <source>
        <dbReference type="EMBL" id="TNC36600.1"/>
    </source>
</evidence>
<evidence type="ECO:0000256" key="10">
    <source>
        <dbReference type="ARBA" id="ARBA00023180"/>
    </source>
</evidence>
<comment type="subcellular location">
    <subcellularLocation>
        <location evidence="2">Golgi apparatus membrane</location>
        <topology evidence="2">Single-pass type II membrane protein</topology>
    </subcellularLocation>
    <subcellularLocation>
        <location evidence="12">Golgi apparatus</location>
        <location evidence="12">Golgi stack membrane</location>
    </subcellularLocation>
</comment>
<evidence type="ECO:0000313" key="17">
    <source>
        <dbReference type="Proteomes" id="UP000306740"/>
    </source>
</evidence>
<dbReference type="AlphaFoldDB" id="A0A5C4MRK8"/>
<keyword evidence="3" id="KW-0812">Transmembrane</keyword>
<protein>
    <submittedName>
        <fullName evidence="16">NAD-dependent epimerase/dehydratase family protein</fullName>
    </submittedName>
</protein>